<proteinExistence type="predicted"/>
<organism evidence="2 3">
    <name type="scientific">Pseudomonas mohnii</name>
    <dbReference type="NCBI Taxonomy" id="395600"/>
    <lineage>
        <taxon>Bacteria</taxon>
        <taxon>Pseudomonadati</taxon>
        <taxon>Pseudomonadota</taxon>
        <taxon>Gammaproteobacteria</taxon>
        <taxon>Pseudomonadales</taxon>
        <taxon>Pseudomonadaceae</taxon>
        <taxon>Pseudomonas</taxon>
    </lineage>
</organism>
<comment type="caution">
    <text evidence="2">The sequence shown here is derived from an EMBL/GenBank/DDBJ whole genome shotgun (WGS) entry which is preliminary data.</text>
</comment>
<dbReference type="Proteomes" id="UP000199665">
    <property type="component" value="Unassembled WGS sequence"/>
</dbReference>
<keyword evidence="3" id="KW-1185">Reference proteome</keyword>
<dbReference type="SUPFAM" id="SSF56349">
    <property type="entry name" value="DNA breaking-rejoining enzymes"/>
    <property type="match status" value="1"/>
</dbReference>
<accession>A0ABY0YW06</accession>
<evidence type="ECO:0000256" key="1">
    <source>
        <dbReference type="ARBA" id="ARBA00023172"/>
    </source>
</evidence>
<dbReference type="Gene3D" id="1.10.443.10">
    <property type="entry name" value="Intergrase catalytic core"/>
    <property type="match status" value="1"/>
</dbReference>
<evidence type="ECO:0000313" key="2">
    <source>
        <dbReference type="EMBL" id="SEE03013.1"/>
    </source>
</evidence>
<dbReference type="InterPro" id="IPR013762">
    <property type="entry name" value="Integrase-like_cat_sf"/>
</dbReference>
<keyword evidence="1" id="KW-0233">DNA recombination</keyword>
<evidence type="ECO:0008006" key="4">
    <source>
        <dbReference type="Google" id="ProtNLM"/>
    </source>
</evidence>
<reference evidence="2 3" key="1">
    <citation type="submission" date="2016-10" db="EMBL/GenBank/DDBJ databases">
        <authorList>
            <person name="Varghese N."/>
            <person name="Submissions S."/>
        </authorList>
    </citation>
    <scope>NUCLEOTIDE SEQUENCE [LARGE SCALE GENOMIC DNA]</scope>
    <source>
        <strain evidence="2 3">DSM 18327</strain>
    </source>
</reference>
<dbReference type="InterPro" id="IPR011010">
    <property type="entry name" value="DNA_brk_join_enz"/>
</dbReference>
<gene>
    <name evidence="2" type="ORF">SAMN05216205_6211</name>
</gene>
<protein>
    <recommendedName>
        <fullName evidence="4">Phage integrase family protein</fullName>
    </recommendedName>
</protein>
<evidence type="ECO:0000313" key="3">
    <source>
        <dbReference type="Proteomes" id="UP000199665"/>
    </source>
</evidence>
<sequence length="333" mass="38618">MRQAAALSPENVLLNDVNDTKLFVASSKRNQRYLSFMSESVLELLKADLMPLPRTKEEDEKPSRNRIAGMETFMWFTCTLWTGLRPHEWPYARYLEDHYDADTRLTIRRVLEVTTLKQSGRREDNPLKDKRYLVLEDWPDNQIRALKIFLEIVYRHEDAKVFGRFYDSRRKLLQRAWARILKFHGGTIEHLGAEFSPAKKSKLKSLAASTSSPAITEGNSICFYTARHAFAEEARRSGTFSRYDIAAVLGHSMITNQSYYGPRKGRLEREHRYILPKPMLGESEAIAMWDETANPLRGKYTNRDDLARSLLDTESKNRSREDVDGISSFWLGL</sequence>
<name>A0ABY0YW06_9PSED</name>
<dbReference type="EMBL" id="FNRV01000002">
    <property type="protein sequence ID" value="SEE03013.1"/>
    <property type="molecule type" value="Genomic_DNA"/>
</dbReference>